<gene>
    <name evidence="11" type="ORF">B5F96_08635</name>
</gene>
<sequence>MGFNIADTGKKRVVIIGGGFGGLKLANRLKGSNFQIVLIDKNNYHQFPPLLYQVASSGLESSSISFPFRKIFQKRKNFFFRLAEVRTIVREKNLVQTSIGELKYDYLIIASGTVTNFFGNEVIEKQALPMKTIEEALILRNTLLSNFEKATICTNPKEKQALMNIVIVGGGATGVEISGVLAEMKHFVLPKDYPDLKQSEMNIFLVEGSPHLLAAMSEEASVHAKSFLEGMGVKVILQKKVIDYKEGKVILDDGNSIETKTVVWVSGVTATRFEQIENKELGRGGRILVNEYNQLPGFQNVFAIGDVCLQTETNYPNGHPQVAQVAIQQGILLADNLKRLEKGETLKPFHYKNLGTLATVGRNKAVADLHKIKLHGFFAWLVWMGVHLRSILGVKNKIMVLIEWVWSYFTYDQSIRLILFIPKKKQNKQEE</sequence>
<dbReference type="InterPro" id="IPR054585">
    <property type="entry name" value="NDH2-like_C"/>
</dbReference>
<dbReference type="PRINTS" id="PR00368">
    <property type="entry name" value="FADPNR"/>
</dbReference>
<dbReference type="InterPro" id="IPR045024">
    <property type="entry name" value="NDH-2"/>
</dbReference>
<keyword evidence="5" id="KW-0809">Transit peptide</keyword>
<reference evidence="12" key="1">
    <citation type="submission" date="2017-04" db="EMBL/GenBank/DDBJ databases">
        <title>Function of individual gut microbiota members based on whole genome sequencing of pure cultures obtained from chicken caecum.</title>
        <authorList>
            <person name="Medvecky M."/>
            <person name="Cejkova D."/>
            <person name="Polansky O."/>
            <person name="Karasova D."/>
            <person name="Kubasova T."/>
            <person name="Cizek A."/>
            <person name="Rychlik I."/>
        </authorList>
    </citation>
    <scope>NUCLEOTIDE SEQUENCE [LARGE SCALE GENOMIC DNA]</scope>
    <source>
        <strain evidence="12">An42</strain>
    </source>
</reference>
<dbReference type="Pfam" id="PF07992">
    <property type="entry name" value="Pyr_redox_2"/>
    <property type="match status" value="1"/>
</dbReference>
<comment type="catalytic activity">
    <reaction evidence="8">
        <text>a quinone + NADH + H(+) = a quinol + NAD(+)</text>
        <dbReference type="Rhea" id="RHEA:46160"/>
        <dbReference type="ChEBI" id="CHEBI:15378"/>
        <dbReference type="ChEBI" id="CHEBI:24646"/>
        <dbReference type="ChEBI" id="CHEBI:57540"/>
        <dbReference type="ChEBI" id="CHEBI:57945"/>
        <dbReference type="ChEBI" id="CHEBI:132124"/>
        <dbReference type="EC" id="1.6.5.9"/>
    </reaction>
</comment>
<comment type="similarity">
    <text evidence="1">Belongs to the NADH dehydrogenase family.</text>
</comment>
<evidence type="ECO:0000256" key="8">
    <source>
        <dbReference type="ARBA" id="ARBA00047599"/>
    </source>
</evidence>
<evidence type="ECO:0000256" key="3">
    <source>
        <dbReference type="ARBA" id="ARBA00022630"/>
    </source>
</evidence>
<protein>
    <recommendedName>
        <fullName evidence="2">NADH:ubiquinone reductase (non-electrogenic)</fullName>
        <ecNumber evidence="2">1.6.5.9</ecNumber>
    </recommendedName>
</protein>
<dbReference type="InterPro" id="IPR023753">
    <property type="entry name" value="FAD/NAD-binding_dom"/>
</dbReference>
<dbReference type="SUPFAM" id="SSF51905">
    <property type="entry name" value="FAD/NAD(P)-binding domain"/>
    <property type="match status" value="1"/>
</dbReference>
<dbReference type="Gene3D" id="3.50.50.100">
    <property type="match status" value="1"/>
</dbReference>
<keyword evidence="7" id="KW-0520">NAD</keyword>
<accession>A0A9Q5SRL2</accession>
<evidence type="ECO:0000256" key="4">
    <source>
        <dbReference type="ARBA" id="ARBA00022827"/>
    </source>
</evidence>
<evidence type="ECO:0000313" key="12">
    <source>
        <dbReference type="Proteomes" id="UP000195975"/>
    </source>
</evidence>
<name>A0A9Q5SRL2_9BACT</name>
<dbReference type="EC" id="1.6.5.9" evidence="2"/>
<evidence type="ECO:0000256" key="5">
    <source>
        <dbReference type="ARBA" id="ARBA00022946"/>
    </source>
</evidence>
<organism evidence="11 12">
    <name type="scientific">Parabacteroides johnsonii</name>
    <dbReference type="NCBI Taxonomy" id="387661"/>
    <lineage>
        <taxon>Bacteria</taxon>
        <taxon>Pseudomonadati</taxon>
        <taxon>Bacteroidota</taxon>
        <taxon>Bacteroidia</taxon>
        <taxon>Bacteroidales</taxon>
        <taxon>Tannerellaceae</taxon>
        <taxon>Parabacteroides</taxon>
    </lineage>
</organism>
<comment type="caution">
    <text evidence="11">The sequence shown here is derived from an EMBL/GenBank/DDBJ whole genome shotgun (WGS) entry which is preliminary data.</text>
</comment>
<dbReference type="AlphaFoldDB" id="A0A9Q5SRL2"/>
<keyword evidence="6" id="KW-0560">Oxidoreductase</keyword>
<keyword evidence="3" id="KW-0285">Flavoprotein</keyword>
<evidence type="ECO:0000313" key="11">
    <source>
        <dbReference type="EMBL" id="OUO05418.1"/>
    </source>
</evidence>
<evidence type="ECO:0000256" key="6">
    <source>
        <dbReference type="ARBA" id="ARBA00023002"/>
    </source>
</evidence>
<evidence type="ECO:0000256" key="2">
    <source>
        <dbReference type="ARBA" id="ARBA00012637"/>
    </source>
</evidence>
<dbReference type="EMBL" id="NFIJ01000007">
    <property type="protein sequence ID" value="OUO05418.1"/>
    <property type="molecule type" value="Genomic_DNA"/>
</dbReference>
<evidence type="ECO:0000256" key="1">
    <source>
        <dbReference type="ARBA" id="ARBA00005272"/>
    </source>
</evidence>
<dbReference type="PRINTS" id="PR00411">
    <property type="entry name" value="PNDRDTASEI"/>
</dbReference>
<evidence type="ECO:0000259" key="10">
    <source>
        <dbReference type="Pfam" id="PF22366"/>
    </source>
</evidence>
<feature type="domain" description="External alternative NADH-ubiquinone oxidoreductase-like C-terminal" evidence="10">
    <location>
        <begin position="354"/>
        <end position="409"/>
    </location>
</feature>
<keyword evidence="4" id="KW-0274">FAD</keyword>
<dbReference type="RefSeq" id="WP_021863048.1">
    <property type="nucleotide sequence ID" value="NZ_CAJLBM010000046.1"/>
</dbReference>
<dbReference type="PANTHER" id="PTHR43706">
    <property type="entry name" value="NADH DEHYDROGENASE"/>
    <property type="match status" value="1"/>
</dbReference>
<evidence type="ECO:0000259" key="9">
    <source>
        <dbReference type="Pfam" id="PF07992"/>
    </source>
</evidence>
<dbReference type="Proteomes" id="UP000195975">
    <property type="component" value="Unassembled WGS sequence"/>
</dbReference>
<evidence type="ECO:0000256" key="7">
    <source>
        <dbReference type="ARBA" id="ARBA00023027"/>
    </source>
</evidence>
<feature type="domain" description="FAD/NAD(P)-binding" evidence="9">
    <location>
        <begin position="12"/>
        <end position="330"/>
    </location>
</feature>
<dbReference type="GO" id="GO:0050136">
    <property type="term" value="F:NADH dehydrogenase (quinone) (non-electrogenic) activity"/>
    <property type="evidence" value="ECO:0007669"/>
    <property type="project" value="UniProtKB-EC"/>
</dbReference>
<dbReference type="InterPro" id="IPR036188">
    <property type="entry name" value="FAD/NAD-bd_sf"/>
</dbReference>
<dbReference type="PANTHER" id="PTHR43706:SF47">
    <property type="entry name" value="EXTERNAL NADH-UBIQUINONE OXIDOREDUCTASE 1, MITOCHONDRIAL-RELATED"/>
    <property type="match status" value="1"/>
</dbReference>
<dbReference type="Pfam" id="PF22366">
    <property type="entry name" value="NDH2_C"/>
    <property type="match status" value="1"/>
</dbReference>
<proteinExistence type="inferred from homology"/>